<dbReference type="Gene3D" id="3.20.20.140">
    <property type="entry name" value="Metal-dependent hydrolases"/>
    <property type="match status" value="1"/>
</dbReference>
<sequence length="399" mass="44370">MQHEEAEAIEPIERRHDGEFPWHLGVFDVHNHVAERMQSLQDFPQMKSRAICIMATRSQDQSLVSSIVAEYGLGQLSQLQSAHDPTVVAGYGWHPWFSHELYDDTLSDPTFNHSGSIDVAKTRHYQAVLVPPPEEALCVDFPTPLPLSEFITATKARLSGDPIAIVGEIGLDRRFRVPMPWTADAQAVRDPARTPGGRERRPLSKHNITMAHQKAVLLAQLTLAGEMGRPVSVHGVQVNGILYDVLAGYWKGHELKGKRAQQKEARENGKTLGADTPGTVAKPFPPRICLHSFSGNADAVKQYLKPSIPAKIFFSFSRRHNFSSPEFTEKSTDALRLVPDDRLLVESDLHVAGQIMDAELEAVYRKICDIKGWSLEYGVAKIADNFVHFIFGEGTAART</sequence>
<dbReference type="Pfam" id="PF01026">
    <property type="entry name" value="TatD_DNase"/>
    <property type="match status" value="1"/>
</dbReference>
<accession>A0A8K0SP08</accession>
<dbReference type="InterPro" id="IPR053044">
    <property type="entry name" value="Metallo-hydrolase/TatD-type"/>
</dbReference>
<feature type="non-terminal residue" evidence="1">
    <location>
        <position position="1"/>
    </location>
</feature>
<protein>
    <submittedName>
        <fullName evidence="1">Uncharacterized protein</fullName>
    </submittedName>
</protein>
<dbReference type="AlphaFoldDB" id="A0A8K0SP08"/>
<reference evidence="1" key="1">
    <citation type="journal article" date="2021" name="Nat. Commun.">
        <title>Genetic determinants of endophytism in the Arabidopsis root mycobiome.</title>
        <authorList>
            <person name="Mesny F."/>
            <person name="Miyauchi S."/>
            <person name="Thiergart T."/>
            <person name="Pickel B."/>
            <person name="Atanasova L."/>
            <person name="Karlsson M."/>
            <person name="Huettel B."/>
            <person name="Barry K.W."/>
            <person name="Haridas S."/>
            <person name="Chen C."/>
            <person name="Bauer D."/>
            <person name="Andreopoulos W."/>
            <person name="Pangilinan J."/>
            <person name="LaButti K."/>
            <person name="Riley R."/>
            <person name="Lipzen A."/>
            <person name="Clum A."/>
            <person name="Drula E."/>
            <person name="Henrissat B."/>
            <person name="Kohler A."/>
            <person name="Grigoriev I.V."/>
            <person name="Martin F.M."/>
            <person name="Hacquard S."/>
        </authorList>
    </citation>
    <scope>NUCLEOTIDE SEQUENCE</scope>
    <source>
        <strain evidence="1">MPI-CAGE-CH-0235</strain>
    </source>
</reference>
<dbReference type="OrthoDB" id="413993at2759"/>
<dbReference type="InterPro" id="IPR032466">
    <property type="entry name" value="Metal_Hydrolase"/>
</dbReference>
<name>A0A8K0SP08_9HYPO</name>
<comment type="caution">
    <text evidence="1">The sequence shown here is derived from an EMBL/GenBank/DDBJ whole genome shotgun (WGS) entry which is preliminary data.</text>
</comment>
<keyword evidence="2" id="KW-1185">Reference proteome</keyword>
<proteinExistence type="predicted"/>
<evidence type="ECO:0000313" key="2">
    <source>
        <dbReference type="Proteomes" id="UP000813444"/>
    </source>
</evidence>
<dbReference type="InterPro" id="IPR001130">
    <property type="entry name" value="TatD-like"/>
</dbReference>
<dbReference type="GO" id="GO:0016788">
    <property type="term" value="F:hydrolase activity, acting on ester bonds"/>
    <property type="evidence" value="ECO:0007669"/>
    <property type="project" value="InterPro"/>
</dbReference>
<dbReference type="PANTHER" id="PTHR47345">
    <property type="entry name" value="CUT9-INTERACTING PROTEIN SCN1"/>
    <property type="match status" value="1"/>
</dbReference>
<gene>
    <name evidence="1" type="ORF">B0I35DRAFT_376348</name>
</gene>
<dbReference type="PANTHER" id="PTHR47345:SF1">
    <property type="entry name" value="CUT9-INTERACTING PROTEIN SCN1"/>
    <property type="match status" value="1"/>
</dbReference>
<organism evidence="1 2">
    <name type="scientific">Stachybotrys elegans</name>
    <dbReference type="NCBI Taxonomy" id="80388"/>
    <lineage>
        <taxon>Eukaryota</taxon>
        <taxon>Fungi</taxon>
        <taxon>Dikarya</taxon>
        <taxon>Ascomycota</taxon>
        <taxon>Pezizomycotina</taxon>
        <taxon>Sordariomycetes</taxon>
        <taxon>Hypocreomycetidae</taxon>
        <taxon>Hypocreales</taxon>
        <taxon>Stachybotryaceae</taxon>
        <taxon>Stachybotrys</taxon>
    </lineage>
</organism>
<dbReference type="SUPFAM" id="SSF51556">
    <property type="entry name" value="Metallo-dependent hydrolases"/>
    <property type="match status" value="1"/>
</dbReference>
<dbReference type="EMBL" id="JAGPNK010000009">
    <property type="protein sequence ID" value="KAH7313881.1"/>
    <property type="molecule type" value="Genomic_DNA"/>
</dbReference>
<evidence type="ECO:0000313" key="1">
    <source>
        <dbReference type="EMBL" id="KAH7313881.1"/>
    </source>
</evidence>
<dbReference type="Proteomes" id="UP000813444">
    <property type="component" value="Unassembled WGS sequence"/>
</dbReference>